<keyword evidence="1" id="KW-0812">Transmembrane</keyword>
<organism evidence="2 3">
    <name type="scientific">Rangifer tarandus platyrhynchus</name>
    <name type="common">Svalbard reindeer</name>
    <dbReference type="NCBI Taxonomy" id="3082113"/>
    <lineage>
        <taxon>Eukaryota</taxon>
        <taxon>Metazoa</taxon>
        <taxon>Chordata</taxon>
        <taxon>Craniata</taxon>
        <taxon>Vertebrata</taxon>
        <taxon>Euteleostomi</taxon>
        <taxon>Mammalia</taxon>
        <taxon>Eutheria</taxon>
        <taxon>Laurasiatheria</taxon>
        <taxon>Artiodactyla</taxon>
        <taxon>Ruminantia</taxon>
        <taxon>Pecora</taxon>
        <taxon>Cervidae</taxon>
        <taxon>Odocoileinae</taxon>
        <taxon>Rangifer</taxon>
    </lineage>
</organism>
<evidence type="ECO:0000313" key="2">
    <source>
        <dbReference type="EMBL" id="CAI9157761.1"/>
    </source>
</evidence>
<keyword evidence="1" id="KW-0472">Membrane</keyword>
<dbReference type="EMBL" id="OX459952">
    <property type="protein sequence ID" value="CAI9157761.1"/>
    <property type="molecule type" value="Genomic_DNA"/>
</dbReference>
<proteinExistence type="predicted"/>
<reference evidence="2" key="1">
    <citation type="submission" date="2023-04" db="EMBL/GenBank/DDBJ databases">
        <authorList>
            <consortium name="ELIXIR-Norway"/>
        </authorList>
    </citation>
    <scope>NUCLEOTIDE SEQUENCE [LARGE SCALE GENOMIC DNA]</scope>
</reference>
<protein>
    <submittedName>
        <fullName evidence="2">Uncharacterized protein</fullName>
    </submittedName>
</protein>
<gene>
    <name evidence="2" type="ORF">MRATA1EN1_LOCUS6723</name>
</gene>
<accession>A0ABN8YB94</accession>
<name>A0ABN8YB94_RANTA</name>
<keyword evidence="3" id="KW-1185">Reference proteome</keyword>
<evidence type="ECO:0000256" key="1">
    <source>
        <dbReference type="SAM" id="Phobius"/>
    </source>
</evidence>
<feature type="transmembrane region" description="Helical" evidence="1">
    <location>
        <begin position="84"/>
        <end position="105"/>
    </location>
</feature>
<dbReference type="Proteomes" id="UP001176941">
    <property type="component" value="Chromosome 16"/>
</dbReference>
<sequence length="118" mass="13478">MLLNVCVFFKVKTTHKHDKRSNIKEGFKLERSPPLRHPLCPSVRESFRECLPLMQASCLQSCLDGIMSSQVKPGFFSYPDCSDIFTLSINIIVQFSLITCAMIFFQFSHFGGHFHCAL</sequence>
<keyword evidence="1" id="KW-1133">Transmembrane helix</keyword>
<evidence type="ECO:0000313" key="3">
    <source>
        <dbReference type="Proteomes" id="UP001176941"/>
    </source>
</evidence>